<gene>
    <name evidence="2" type="ordered locus">MMP1085</name>
</gene>
<dbReference type="InterPro" id="IPR025714">
    <property type="entry name" value="Methyltranfer_dom"/>
</dbReference>
<reference evidence="2 3" key="1">
    <citation type="journal article" date="2004" name="J. Bacteriol.">
        <title>Complete genome sequence of the genetically tractable hydrogenotrophic methanogen Methanococcus maripaludis.</title>
        <authorList>
            <person name="Hendrickson E.L."/>
            <person name="Kaul R."/>
            <person name="Zhou Y."/>
            <person name="Bovee D."/>
            <person name="Chapman P."/>
            <person name="Chung J."/>
            <person name="Conway de Macario E."/>
            <person name="Dodsworth J.A."/>
            <person name="Gillett W."/>
            <person name="Graham D.E."/>
            <person name="Hackett M."/>
            <person name="Haydock A.K."/>
            <person name="Kang A."/>
            <person name="Land M.L."/>
            <person name="Levy R."/>
            <person name="Lie T.J."/>
            <person name="Major T.A."/>
            <person name="Moore B.C."/>
            <person name="Porat I."/>
            <person name="Palmeiri A."/>
            <person name="Rouse G."/>
            <person name="Saenphimmachak C."/>
            <person name="Soll D."/>
            <person name="Van Dien S."/>
            <person name="Wang T."/>
            <person name="Whitman W.B."/>
            <person name="Xia Q."/>
            <person name="Zhang Y."/>
            <person name="Larimer F.W."/>
            <person name="Olson M.V."/>
            <person name="Leigh J.A."/>
        </authorList>
    </citation>
    <scope>NUCLEOTIDE SEQUENCE [LARGE SCALE GENOMIC DNA]</scope>
    <source>
        <strain evidence="3">S2 / LL</strain>
    </source>
</reference>
<dbReference type="CDD" id="cd02440">
    <property type="entry name" value="AdoMet_MTases"/>
    <property type="match status" value="1"/>
</dbReference>
<keyword evidence="3" id="KW-1185">Reference proteome</keyword>
<feature type="domain" description="Methyltransferase" evidence="1">
    <location>
        <begin position="48"/>
        <end position="156"/>
    </location>
</feature>
<dbReference type="STRING" id="267377.MMP1085"/>
<dbReference type="HOGENOM" id="CLU_098947_0_0_2"/>
<sequence>MDVSGEFMKTNTWLNYKHDYLLHACTGKKVLHIGATDYPYHEERAKKGILLHQKLNKVANVTGLDISKDAIKTLKENGINNIFYGDIVKNKYDKHIISQKFDIIIFPDVIEHLSKPGCALENLKQFCSNETRIIITAPNVWSITELKNHFRKNENVHPDHCFWTSTTTLKKLCEFSGYSVKGIIYTNSGASDDKITFKGKIFRNIIDKFPHMRNVLILEINSNR</sequence>
<organism evidence="3">
    <name type="scientific">Methanococcus maripaludis (strain DSM 14266 / JCM 13030 / NBRC 101832 / S2 / LL)</name>
    <dbReference type="NCBI Taxonomy" id="267377"/>
    <lineage>
        <taxon>Archaea</taxon>
        <taxon>Methanobacteriati</taxon>
        <taxon>Methanobacteriota</taxon>
        <taxon>Methanomada group</taxon>
        <taxon>Methanococci</taxon>
        <taxon>Methanococcales</taxon>
        <taxon>Methanococcaceae</taxon>
        <taxon>Methanococcus</taxon>
    </lineage>
</organism>
<dbReference type="Gene3D" id="3.40.50.150">
    <property type="entry name" value="Vaccinia Virus protein VP39"/>
    <property type="match status" value="1"/>
</dbReference>
<name>Q6LYA6_METMP</name>
<dbReference type="GeneID" id="2762454"/>
<dbReference type="Pfam" id="PF13847">
    <property type="entry name" value="Methyltransf_31"/>
    <property type="match status" value="1"/>
</dbReference>
<dbReference type="PATRIC" id="fig|267377.15.peg.1118"/>
<evidence type="ECO:0000313" key="2">
    <source>
        <dbReference type="EMBL" id="CAF30641.1"/>
    </source>
</evidence>
<evidence type="ECO:0000313" key="3">
    <source>
        <dbReference type="Proteomes" id="UP000000590"/>
    </source>
</evidence>
<dbReference type="eggNOG" id="arCOG05112">
    <property type="taxonomic scope" value="Archaea"/>
</dbReference>
<proteinExistence type="predicted"/>
<dbReference type="AlphaFoldDB" id="Q6LYA6"/>
<evidence type="ECO:0000259" key="1">
    <source>
        <dbReference type="Pfam" id="PF13847"/>
    </source>
</evidence>
<dbReference type="OrthoDB" id="57427at2157"/>
<dbReference type="Proteomes" id="UP000000590">
    <property type="component" value="Chromosome"/>
</dbReference>
<accession>Q6LYA6</accession>
<dbReference type="EMBL" id="BX950229">
    <property type="protein sequence ID" value="CAF30641.1"/>
    <property type="molecule type" value="Genomic_DNA"/>
</dbReference>
<dbReference type="RefSeq" id="WP_011171029.1">
    <property type="nucleotide sequence ID" value="NC_005791.1"/>
</dbReference>
<dbReference type="EnsemblBacteria" id="CAF30641">
    <property type="protein sequence ID" value="CAF30641"/>
    <property type="gene ID" value="MMP1085"/>
</dbReference>
<dbReference type="KEGG" id="mmp:MMP1085"/>
<protein>
    <recommendedName>
        <fullName evidence="1">Methyltransferase domain-containing protein</fullName>
    </recommendedName>
</protein>
<dbReference type="SUPFAM" id="SSF53335">
    <property type="entry name" value="S-adenosyl-L-methionine-dependent methyltransferases"/>
    <property type="match status" value="1"/>
</dbReference>
<dbReference type="InterPro" id="IPR029063">
    <property type="entry name" value="SAM-dependent_MTases_sf"/>
</dbReference>